<dbReference type="AlphaFoldDB" id="B9M2R8"/>
<dbReference type="InterPro" id="IPR020058">
    <property type="entry name" value="Glu/Gln-tRNA-synth_Ib_cat-dom"/>
</dbReference>
<evidence type="ECO:0000256" key="5">
    <source>
        <dbReference type="ARBA" id="ARBA00022598"/>
    </source>
</evidence>
<dbReference type="InterPro" id="IPR049940">
    <property type="entry name" value="GluQ/Sye"/>
</dbReference>
<feature type="domain" description="Glutamyl/glutaminyl-tRNA synthetase class Ib catalytic" evidence="11">
    <location>
        <begin position="3"/>
        <end position="306"/>
    </location>
</feature>
<dbReference type="InterPro" id="IPR020751">
    <property type="entry name" value="aa-tRNA-synth_I_codon-bd_sub2"/>
</dbReference>
<reference evidence="13 14" key="1">
    <citation type="submission" date="2009-01" db="EMBL/GenBank/DDBJ databases">
        <title>Complete sequence of Geobacter sp. FRC-32.</title>
        <authorList>
            <consortium name="US DOE Joint Genome Institute"/>
            <person name="Lucas S."/>
            <person name="Copeland A."/>
            <person name="Lapidus A."/>
            <person name="Glavina del Rio T."/>
            <person name="Dalin E."/>
            <person name="Tice H."/>
            <person name="Bruce D."/>
            <person name="Goodwin L."/>
            <person name="Pitluck S."/>
            <person name="Saunders E."/>
            <person name="Brettin T."/>
            <person name="Detter J.C."/>
            <person name="Han C."/>
            <person name="Larimer F."/>
            <person name="Land M."/>
            <person name="Hauser L."/>
            <person name="Kyrpides N."/>
            <person name="Ovchinnikova G."/>
            <person name="Kostka J."/>
            <person name="Richardson P."/>
        </authorList>
    </citation>
    <scope>NUCLEOTIDE SEQUENCE [LARGE SCALE GENOMIC DNA]</scope>
    <source>
        <strain evidence="14">DSM 22248 / JCM 15807 / FRC-32</strain>
    </source>
</reference>
<dbReference type="SUPFAM" id="SSF52374">
    <property type="entry name" value="Nucleotidylyl transferase"/>
    <property type="match status" value="1"/>
</dbReference>
<dbReference type="InterPro" id="IPR001412">
    <property type="entry name" value="aa-tRNA-synth_I_CS"/>
</dbReference>
<dbReference type="PROSITE" id="PS00178">
    <property type="entry name" value="AA_TRNA_LIGASE_I"/>
    <property type="match status" value="1"/>
</dbReference>
<evidence type="ECO:0000256" key="3">
    <source>
        <dbReference type="ARBA" id="ARBA00011245"/>
    </source>
</evidence>
<evidence type="ECO:0000256" key="10">
    <source>
        <dbReference type="HAMAP-Rule" id="MF_00022"/>
    </source>
</evidence>
<accession>B9M2R8</accession>
<feature type="short sequence motif" description="'HIGH' region" evidence="10">
    <location>
        <begin position="10"/>
        <end position="20"/>
    </location>
</feature>
<keyword evidence="9 10" id="KW-0030">Aminoacyl-tRNA synthetase</keyword>
<keyword evidence="4 10" id="KW-0963">Cytoplasm</keyword>
<dbReference type="HOGENOM" id="CLU_015768_6_3_7"/>
<keyword evidence="14" id="KW-1185">Reference proteome</keyword>
<name>B9M2R8_GEODF</name>
<dbReference type="STRING" id="316067.Geob_2921"/>
<feature type="binding site" evidence="10">
    <location>
        <position position="241"/>
    </location>
    <ligand>
        <name>ATP</name>
        <dbReference type="ChEBI" id="CHEBI:30616"/>
    </ligand>
</feature>
<comment type="function">
    <text evidence="10">Catalyzes the attachment of glutamate to tRNA(Glu) in a two-step reaction: glutamate is first activated by ATP to form Glu-AMP and then transferred to the acceptor end of tRNA(Glu).</text>
</comment>
<evidence type="ECO:0000256" key="9">
    <source>
        <dbReference type="ARBA" id="ARBA00023146"/>
    </source>
</evidence>
<dbReference type="CDD" id="cd00808">
    <property type="entry name" value="GluRS_core"/>
    <property type="match status" value="1"/>
</dbReference>
<protein>
    <recommendedName>
        <fullName evidence="10">Glutamate--tRNA ligase</fullName>
        <ecNumber evidence="10">6.1.1.17</ecNumber>
    </recommendedName>
    <alternativeName>
        <fullName evidence="10">Glutamyl-tRNA synthetase</fullName>
        <shortName evidence="10">GluRS</shortName>
    </alternativeName>
</protein>
<evidence type="ECO:0000256" key="6">
    <source>
        <dbReference type="ARBA" id="ARBA00022741"/>
    </source>
</evidence>
<dbReference type="KEGG" id="geo:Geob_2921"/>
<comment type="subunit">
    <text evidence="3 10">Monomer.</text>
</comment>
<dbReference type="InterPro" id="IPR004527">
    <property type="entry name" value="Glu-tRNA-ligase_bac/mito"/>
</dbReference>
<dbReference type="PANTHER" id="PTHR43311">
    <property type="entry name" value="GLUTAMATE--TRNA LIGASE"/>
    <property type="match status" value="1"/>
</dbReference>
<keyword evidence="7 10" id="KW-0067">ATP-binding</keyword>
<dbReference type="eggNOG" id="COG0008">
    <property type="taxonomic scope" value="Bacteria"/>
</dbReference>
<sequence>MSQVRLRFAPSPTGYLHVGGARTALFNWLLAKKQRGTFILRIEDTDVARSTQESVDAILQGMEWLGLDWDEGPFYQSERFPVYKEFVQKLLDSGKAYKCYCTAEELEAKRDLAFKEGRKPKYDGTCRNLPAGALDDRPHVVRFRAPQDGVTAFDDLIKGRISFNNDELDDLIIQRSDGTPTYNFVVVIDDATMEITTVIRGDDHVNNTPRQILLYEALGYPVPAFAHVPMILGADKTRLSKRHGATSVMAYRDMGFLPEAMVNYLVRLGWSHGDEEIFSKEDLIEKFNIEQVGRSAGVFNPDKLLWLNAHYIKTGDEKRLADLLAPFLADKGVDLTGGPDLIQVVKTLQERARTLVEMAEGAVFYYQRNFVYDEKAVEKFFTPDTASLYRLLIGKLSELDTFDHDSIESVFKDICGEKGFKLGQIAQPVRIALCGGTAAPGIYEVMAVLGKEETCLRLERAAAFIDKK</sequence>
<gene>
    <name evidence="10 13" type="primary">gltX</name>
    <name evidence="13" type="ordered locus">Geob_2921</name>
</gene>
<comment type="subcellular location">
    <subcellularLocation>
        <location evidence="1 10">Cytoplasm</location>
    </subcellularLocation>
</comment>
<dbReference type="SUPFAM" id="SSF48163">
    <property type="entry name" value="An anticodon-binding domain of class I aminoacyl-tRNA synthetases"/>
    <property type="match status" value="1"/>
</dbReference>
<dbReference type="Gene3D" id="3.40.50.620">
    <property type="entry name" value="HUPs"/>
    <property type="match status" value="1"/>
</dbReference>
<dbReference type="Gene3D" id="1.10.10.350">
    <property type="match status" value="1"/>
</dbReference>
<dbReference type="HAMAP" id="MF_00022">
    <property type="entry name" value="Glu_tRNA_synth_type1"/>
    <property type="match status" value="1"/>
</dbReference>
<dbReference type="Pfam" id="PF19269">
    <property type="entry name" value="Anticodon_2"/>
    <property type="match status" value="1"/>
</dbReference>
<dbReference type="InterPro" id="IPR045462">
    <property type="entry name" value="aa-tRNA-synth_I_cd-bd"/>
</dbReference>
<evidence type="ECO:0000313" key="13">
    <source>
        <dbReference type="EMBL" id="ACM21264.1"/>
    </source>
</evidence>
<evidence type="ECO:0000256" key="2">
    <source>
        <dbReference type="ARBA" id="ARBA00007894"/>
    </source>
</evidence>
<feature type="domain" description="Aminoacyl-tRNA synthetase class I anticodon-binding" evidence="12">
    <location>
        <begin position="319"/>
        <end position="461"/>
    </location>
</feature>
<keyword evidence="6 10" id="KW-0547">Nucleotide-binding</keyword>
<dbReference type="PANTHER" id="PTHR43311:SF2">
    <property type="entry name" value="GLUTAMATE--TRNA LIGASE, MITOCHONDRIAL-RELATED"/>
    <property type="match status" value="1"/>
</dbReference>
<proteinExistence type="inferred from homology"/>
<dbReference type="EMBL" id="CP001390">
    <property type="protein sequence ID" value="ACM21264.1"/>
    <property type="molecule type" value="Genomic_DNA"/>
</dbReference>
<evidence type="ECO:0000313" key="14">
    <source>
        <dbReference type="Proteomes" id="UP000007721"/>
    </source>
</evidence>
<evidence type="ECO:0000256" key="8">
    <source>
        <dbReference type="ARBA" id="ARBA00022917"/>
    </source>
</evidence>
<comment type="caution">
    <text evidence="10">Lacks conserved residue(s) required for the propagation of feature annotation.</text>
</comment>
<evidence type="ECO:0000256" key="7">
    <source>
        <dbReference type="ARBA" id="ARBA00022840"/>
    </source>
</evidence>
<dbReference type="EC" id="6.1.1.17" evidence="10"/>
<dbReference type="InterPro" id="IPR033910">
    <property type="entry name" value="GluRS_core"/>
</dbReference>
<evidence type="ECO:0000259" key="12">
    <source>
        <dbReference type="Pfam" id="PF19269"/>
    </source>
</evidence>
<feature type="short sequence motif" description="'KMSKS' region" evidence="10">
    <location>
        <begin position="238"/>
        <end position="242"/>
    </location>
</feature>
<keyword evidence="8 10" id="KW-0648">Protein biosynthesis</keyword>
<dbReference type="Proteomes" id="UP000007721">
    <property type="component" value="Chromosome"/>
</dbReference>
<dbReference type="InterPro" id="IPR014729">
    <property type="entry name" value="Rossmann-like_a/b/a_fold"/>
</dbReference>
<dbReference type="InterPro" id="IPR008925">
    <property type="entry name" value="aa_tRNA-synth_I_cd-bd_sf"/>
</dbReference>
<keyword evidence="5 10" id="KW-0436">Ligase</keyword>
<dbReference type="FunFam" id="3.40.50.620:FF:000007">
    <property type="entry name" value="Glutamate--tRNA ligase"/>
    <property type="match status" value="1"/>
</dbReference>
<dbReference type="Pfam" id="PF00749">
    <property type="entry name" value="tRNA-synt_1c"/>
    <property type="match status" value="1"/>
</dbReference>
<evidence type="ECO:0000256" key="1">
    <source>
        <dbReference type="ARBA" id="ARBA00004496"/>
    </source>
</evidence>
<dbReference type="PRINTS" id="PR00987">
    <property type="entry name" value="TRNASYNTHGLU"/>
</dbReference>
<dbReference type="InterPro" id="IPR000924">
    <property type="entry name" value="Glu/Gln-tRNA-synth"/>
</dbReference>
<dbReference type="GO" id="GO:0005829">
    <property type="term" value="C:cytosol"/>
    <property type="evidence" value="ECO:0007669"/>
    <property type="project" value="TreeGrafter"/>
</dbReference>
<dbReference type="NCBIfam" id="TIGR00464">
    <property type="entry name" value="gltX_bact"/>
    <property type="match status" value="1"/>
</dbReference>
<dbReference type="GO" id="GO:0005524">
    <property type="term" value="F:ATP binding"/>
    <property type="evidence" value="ECO:0007669"/>
    <property type="project" value="UniProtKB-UniRule"/>
</dbReference>
<evidence type="ECO:0000256" key="4">
    <source>
        <dbReference type="ARBA" id="ARBA00022490"/>
    </source>
</evidence>
<evidence type="ECO:0000259" key="11">
    <source>
        <dbReference type="Pfam" id="PF00749"/>
    </source>
</evidence>
<comment type="similarity">
    <text evidence="2 10">Belongs to the class-I aminoacyl-tRNA synthetase family. Glutamate--tRNA ligase type 1 subfamily.</text>
</comment>
<dbReference type="GO" id="GO:0004818">
    <property type="term" value="F:glutamate-tRNA ligase activity"/>
    <property type="evidence" value="ECO:0007669"/>
    <property type="project" value="UniProtKB-UniRule"/>
</dbReference>
<organism evidence="13 14">
    <name type="scientific">Geotalea daltonii (strain DSM 22248 / JCM 15807 / FRC-32)</name>
    <name type="common">Geobacter daltonii</name>
    <dbReference type="NCBI Taxonomy" id="316067"/>
    <lineage>
        <taxon>Bacteria</taxon>
        <taxon>Pseudomonadati</taxon>
        <taxon>Thermodesulfobacteriota</taxon>
        <taxon>Desulfuromonadia</taxon>
        <taxon>Geobacterales</taxon>
        <taxon>Geobacteraceae</taxon>
        <taxon>Geotalea</taxon>
    </lineage>
</organism>
<dbReference type="OrthoDB" id="9807503at2"/>
<dbReference type="GO" id="GO:0006424">
    <property type="term" value="P:glutamyl-tRNA aminoacylation"/>
    <property type="evidence" value="ECO:0007669"/>
    <property type="project" value="UniProtKB-UniRule"/>
</dbReference>
<comment type="catalytic activity">
    <reaction evidence="10">
        <text>tRNA(Glu) + L-glutamate + ATP = L-glutamyl-tRNA(Glu) + AMP + diphosphate</text>
        <dbReference type="Rhea" id="RHEA:23540"/>
        <dbReference type="Rhea" id="RHEA-COMP:9663"/>
        <dbReference type="Rhea" id="RHEA-COMP:9680"/>
        <dbReference type="ChEBI" id="CHEBI:29985"/>
        <dbReference type="ChEBI" id="CHEBI:30616"/>
        <dbReference type="ChEBI" id="CHEBI:33019"/>
        <dbReference type="ChEBI" id="CHEBI:78442"/>
        <dbReference type="ChEBI" id="CHEBI:78520"/>
        <dbReference type="ChEBI" id="CHEBI:456215"/>
        <dbReference type="EC" id="6.1.1.17"/>
    </reaction>
</comment>
<dbReference type="GO" id="GO:0008270">
    <property type="term" value="F:zinc ion binding"/>
    <property type="evidence" value="ECO:0007669"/>
    <property type="project" value="InterPro"/>
</dbReference>
<dbReference type="GO" id="GO:0000049">
    <property type="term" value="F:tRNA binding"/>
    <property type="evidence" value="ECO:0007669"/>
    <property type="project" value="InterPro"/>
</dbReference>
<dbReference type="RefSeq" id="WP_012647992.1">
    <property type="nucleotide sequence ID" value="NC_011979.1"/>
</dbReference>